<protein>
    <recommendedName>
        <fullName evidence="3">Peptidase M24 domain-containing protein</fullName>
    </recommendedName>
</protein>
<dbReference type="Proteomes" id="UP000824998">
    <property type="component" value="Unassembled WGS sequence"/>
</dbReference>
<comment type="caution">
    <text evidence="1">The sequence shown here is derived from an EMBL/GenBank/DDBJ whole genome shotgun (WGS) entry which is preliminary data.</text>
</comment>
<keyword evidence="2" id="KW-1185">Reference proteome</keyword>
<proteinExistence type="predicted"/>
<gene>
    <name evidence="1" type="ORF">BJ875DRAFT_403221</name>
</gene>
<reference evidence="1" key="1">
    <citation type="journal article" date="2021" name="IMA Fungus">
        <title>Genomic characterization of three marine fungi, including Emericellopsis atlantica sp. nov. with signatures of a generalist lifestyle and marine biomass degradation.</title>
        <authorList>
            <person name="Hagestad O.C."/>
            <person name="Hou L."/>
            <person name="Andersen J.H."/>
            <person name="Hansen E.H."/>
            <person name="Altermark B."/>
            <person name="Li C."/>
            <person name="Kuhnert E."/>
            <person name="Cox R.J."/>
            <person name="Crous P.W."/>
            <person name="Spatafora J.W."/>
            <person name="Lail K."/>
            <person name="Amirebrahimi M."/>
            <person name="Lipzen A."/>
            <person name="Pangilinan J."/>
            <person name="Andreopoulos W."/>
            <person name="Hayes R.D."/>
            <person name="Ng V."/>
            <person name="Grigoriev I.V."/>
            <person name="Jackson S.A."/>
            <person name="Sutton T.D.S."/>
            <person name="Dobson A.D.W."/>
            <person name="Rama T."/>
        </authorList>
    </citation>
    <scope>NUCLEOTIDE SEQUENCE</scope>
    <source>
        <strain evidence="1">TRa018bII</strain>
    </source>
</reference>
<name>A0A9P7YH49_9HELO</name>
<accession>A0A9P7YH49</accession>
<dbReference type="AlphaFoldDB" id="A0A9P7YH49"/>
<evidence type="ECO:0000313" key="1">
    <source>
        <dbReference type="EMBL" id="KAG9233336.1"/>
    </source>
</evidence>
<sequence length="463" mass="52541">MSLGISSITIFPFLAPLNHYSPMLLLSWATVLSASPALAKIAQYHQLPPLREQADIQDAWNSERISNIPSILQKYGIDAWLMSQKEYAEDTVFWSLKSANQFSARRRTVNLFIANPAEGTPSKYTWIDNTSQVWDDIILVLEEQKPAKIAINADEGSAFSSGLHVGEMGIFKEKLGYRWAERFVIERMIAIEFIAAMVPSRLPWYKKLQATTWAMIEEGFSGSVITPGETTNELTPDVEWWLRSKIQQMNYTTWFHPSVSILGGRSPFPPNESAVVIEYGDLLHVDFGVTALGMNTDTQHMAYVLYPGETEANIPKGYLEGLKQVNRLQDIVRDNMKVGASGNSILKKSLGQMRVEGFEGRVYSHPIGDWGHSAGTLIGMFNLQDSVEVLGDIPLLPDMYYSIELYAEHFVPERNATMEFFLEEDVFWNQKSESFEWVVGRQEEYHLIYSLTNNLLDKLRTDL</sequence>
<dbReference type="SUPFAM" id="SSF55920">
    <property type="entry name" value="Creatinase/aminopeptidase"/>
    <property type="match status" value="1"/>
</dbReference>
<organism evidence="1 2">
    <name type="scientific">Amylocarpus encephaloides</name>
    <dbReference type="NCBI Taxonomy" id="45428"/>
    <lineage>
        <taxon>Eukaryota</taxon>
        <taxon>Fungi</taxon>
        <taxon>Dikarya</taxon>
        <taxon>Ascomycota</taxon>
        <taxon>Pezizomycotina</taxon>
        <taxon>Leotiomycetes</taxon>
        <taxon>Helotiales</taxon>
        <taxon>Helotiales incertae sedis</taxon>
        <taxon>Amylocarpus</taxon>
    </lineage>
</organism>
<evidence type="ECO:0008006" key="3">
    <source>
        <dbReference type="Google" id="ProtNLM"/>
    </source>
</evidence>
<dbReference type="EMBL" id="MU251505">
    <property type="protein sequence ID" value="KAG9233336.1"/>
    <property type="molecule type" value="Genomic_DNA"/>
</dbReference>
<dbReference type="OrthoDB" id="3632757at2759"/>
<evidence type="ECO:0000313" key="2">
    <source>
        <dbReference type="Proteomes" id="UP000824998"/>
    </source>
</evidence>
<dbReference type="InterPro" id="IPR036005">
    <property type="entry name" value="Creatinase/aminopeptidase-like"/>
</dbReference>
<dbReference type="Gene3D" id="3.90.230.10">
    <property type="entry name" value="Creatinase/methionine aminopeptidase superfamily"/>
    <property type="match status" value="1"/>
</dbReference>